<evidence type="ECO:0000256" key="7">
    <source>
        <dbReference type="ARBA" id="ARBA00047851"/>
    </source>
</evidence>
<comment type="catalytic activity">
    <reaction evidence="6 9 10">
        <text>4-methyl-5-(2-phosphooxyethyl)-thiazole + 4-amino-2-methyl-5-(diphosphooxymethyl)pyrimidine + H(+) = thiamine phosphate + diphosphate</text>
        <dbReference type="Rhea" id="RHEA:22328"/>
        <dbReference type="ChEBI" id="CHEBI:15378"/>
        <dbReference type="ChEBI" id="CHEBI:33019"/>
        <dbReference type="ChEBI" id="CHEBI:37575"/>
        <dbReference type="ChEBI" id="CHEBI:57841"/>
        <dbReference type="ChEBI" id="CHEBI:58296"/>
        <dbReference type="EC" id="2.5.1.3"/>
    </reaction>
</comment>
<dbReference type="NCBIfam" id="TIGR00693">
    <property type="entry name" value="thiE"/>
    <property type="match status" value="1"/>
</dbReference>
<feature type="binding site" evidence="9">
    <location>
        <begin position="240"/>
        <end position="244"/>
    </location>
    <ligand>
        <name>4-amino-2-methyl-5-(diphosphooxymethyl)pyrimidine</name>
        <dbReference type="ChEBI" id="CHEBI:57841"/>
    </ligand>
</feature>
<evidence type="ECO:0000256" key="6">
    <source>
        <dbReference type="ARBA" id="ARBA00047334"/>
    </source>
</evidence>
<protein>
    <recommendedName>
        <fullName evidence="9">Thiamine-phosphate synthase</fullName>
        <shortName evidence="9">TP synthase</shortName>
        <shortName evidence="9">TPS</shortName>
        <ecNumber evidence="9">2.5.1.3</ecNumber>
    </recommendedName>
    <alternativeName>
        <fullName evidence="9">Thiamine-phosphate pyrophosphorylase</fullName>
        <shortName evidence="9">TMP pyrophosphorylase</shortName>
        <shortName evidence="9">TMP-PPase</shortName>
    </alternativeName>
</protein>
<proteinExistence type="inferred from homology"/>
<feature type="binding site" evidence="9">
    <location>
        <position position="272"/>
    </location>
    <ligand>
        <name>4-amino-2-methyl-5-(diphosphooxymethyl)pyrimidine</name>
        <dbReference type="ChEBI" id="CHEBI:57841"/>
    </ligand>
</feature>
<evidence type="ECO:0000256" key="11">
    <source>
        <dbReference type="RuleBase" id="RU004253"/>
    </source>
</evidence>
<sequence>MFLELPVQYKHIAELIQDVFVIASGEGFTVPEYQIQVSDLALINLNLPDNHYELYPDGPDQENIYHSVSDSAEVIVLRYLDHPVCDEGSDDYRFSDHSKPARHAVMIDVFSQALPGKISEQWYSHQINLAGSLISRIEVLQSPDEFKNYHLSWFLVLLMLDFPLVDALILARAAMNVSRETWPKEVHLFPKIDAIDLSSSFFIPETPFPSINQSLLNLYPVMGDSEWIKKLLELGVKTIQLRIKDEHRSDLIKQIREVVSLGQASDSQVFINDYWKIAIDENAFGIHLGQEDLLAADLKSIHAAGLRLGVSTHSYQEILTAELIKPSYIALGHIFPTSTKQMPSKPQGLVRLRLYQQFINSLSDYEKRMIPTVAIGGIDLTNLSNVAAQGVDSIAVVRAITDADDYVDAVTKIQTDFNLSKRVNHVEI</sequence>
<dbReference type="FunFam" id="3.20.20.70:FF:000064">
    <property type="entry name" value="Thiamine-phosphate synthase"/>
    <property type="match status" value="1"/>
</dbReference>
<name>A0A1M7YUH0_9VIBR</name>
<dbReference type="PANTHER" id="PTHR20857:SF15">
    <property type="entry name" value="THIAMINE-PHOSPHATE SYNTHASE"/>
    <property type="match status" value="1"/>
</dbReference>
<comment type="cofactor">
    <cofactor evidence="9">
        <name>Mg(2+)</name>
        <dbReference type="ChEBI" id="CHEBI:18420"/>
    </cofactor>
    <text evidence="9">Binds 1 Mg(2+) ion per subunit.</text>
</comment>
<evidence type="ECO:0000256" key="8">
    <source>
        <dbReference type="ARBA" id="ARBA00047883"/>
    </source>
</evidence>
<keyword evidence="3 9" id="KW-0479">Metal-binding</keyword>
<accession>A0A1M7YUH0</accession>
<keyword evidence="2 9" id="KW-0808">Transferase</keyword>
<dbReference type="NCBIfam" id="NF002904">
    <property type="entry name" value="PRK03512.1"/>
    <property type="match status" value="1"/>
</dbReference>
<feature type="binding site" evidence="9">
    <location>
        <begin position="337"/>
        <end position="339"/>
    </location>
    <ligand>
        <name>2-[(2R,5Z)-2-carboxy-4-methylthiazol-5(2H)-ylidene]ethyl phosphate</name>
        <dbReference type="ChEBI" id="CHEBI:62899"/>
    </ligand>
</feature>
<dbReference type="InterPro" id="IPR034291">
    <property type="entry name" value="TMP_synthase"/>
</dbReference>
<dbReference type="EMBL" id="FRFG01000023">
    <property type="protein sequence ID" value="SHO56289.1"/>
    <property type="molecule type" value="Genomic_DNA"/>
</dbReference>
<keyword evidence="5 9" id="KW-0784">Thiamine biosynthesis</keyword>
<dbReference type="GO" id="GO:0009228">
    <property type="term" value="P:thiamine biosynthetic process"/>
    <property type="evidence" value="ECO:0007669"/>
    <property type="project" value="UniProtKB-KW"/>
</dbReference>
<dbReference type="GO" id="GO:0005737">
    <property type="term" value="C:cytoplasm"/>
    <property type="evidence" value="ECO:0007669"/>
    <property type="project" value="TreeGrafter"/>
</dbReference>
<comment type="function">
    <text evidence="9">Condenses 4-methyl-5-(beta-hydroxyethyl)thiazole monophosphate (THZ-P) and 2-methyl-4-amino-5-hydroxymethyl pyrimidine pyrophosphate (HMP-PP) to form thiamine monophosphate (TMP).</text>
</comment>
<feature type="binding site" evidence="9">
    <location>
        <position position="340"/>
    </location>
    <ligand>
        <name>4-amino-2-methyl-5-(diphosphooxymethyl)pyrimidine</name>
        <dbReference type="ChEBI" id="CHEBI:57841"/>
    </ligand>
</feature>
<gene>
    <name evidence="9 13" type="primary">thiE</name>
    <name evidence="13" type="ORF">VQ7734_02058</name>
</gene>
<organism evidence="13 14">
    <name type="scientific">Vibrio quintilis</name>
    <dbReference type="NCBI Taxonomy" id="1117707"/>
    <lineage>
        <taxon>Bacteria</taxon>
        <taxon>Pseudomonadati</taxon>
        <taxon>Pseudomonadota</taxon>
        <taxon>Gammaproteobacteria</taxon>
        <taxon>Vibrionales</taxon>
        <taxon>Vibrionaceae</taxon>
        <taxon>Vibrio</taxon>
    </lineage>
</organism>
<evidence type="ECO:0000256" key="1">
    <source>
        <dbReference type="ARBA" id="ARBA00005165"/>
    </source>
</evidence>
<dbReference type="GO" id="GO:0009229">
    <property type="term" value="P:thiamine diphosphate biosynthetic process"/>
    <property type="evidence" value="ECO:0007669"/>
    <property type="project" value="UniProtKB-UniRule"/>
</dbReference>
<dbReference type="EC" id="2.5.1.3" evidence="9"/>
<dbReference type="STRING" id="1117707.VQ7734_02058"/>
<comment type="catalytic activity">
    <reaction evidence="8 9 10">
        <text>2-[(2R,5Z)-2-carboxy-4-methylthiazol-5(2H)-ylidene]ethyl phosphate + 4-amino-2-methyl-5-(diphosphooxymethyl)pyrimidine + 2 H(+) = thiamine phosphate + CO2 + diphosphate</text>
        <dbReference type="Rhea" id="RHEA:47844"/>
        <dbReference type="ChEBI" id="CHEBI:15378"/>
        <dbReference type="ChEBI" id="CHEBI:16526"/>
        <dbReference type="ChEBI" id="CHEBI:33019"/>
        <dbReference type="ChEBI" id="CHEBI:37575"/>
        <dbReference type="ChEBI" id="CHEBI:57841"/>
        <dbReference type="ChEBI" id="CHEBI:62899"/>
        <dbReference type="EC" id="2.5.1.3"/>
    </reaction>
</comment>
<dbReference type="InterPro" id="IPR013785">
    <property type="entry name" value="Aldolase_TIM"/>
</dbReference>
<keyword evidence="14" id="KW-1185">Reference proteome</keyword>
<keyword evidence="4 9" id="KW-0460">Magnesium</keyword>
<comment type="caution">
    <text evidence="9">Lacks conserved residue(s) required for the propagation of feature annotation.</text>
</comment>
<evidence type="ECO:0000259" key="12">
    <source>
        <dbReference type="Pfam" id="PF02581"/>
    </source>
</evidence>
<dbReference type="PANTHER" id="PTHR20857">
    <property type="entry name" value="THIAMINE-PHOSPHATE PYROPHOSPHORYLASE"/>
    <property type="match status" value="1"/>
</dbReference>
<evidence type="ECO:0000256" key="3">
    <source>
        <dbReference type="ARBA" id="ARBA00022723"/>
    </source>
</evidence>
<dbReference type="SUPFAM" id="SSF51391">
    <property type="entry name" value="Thiamin phosphate synthase"/>
    <property type="match status" value="1"/>
</dbReference>
<evidence type="ECO:0000313" key="14">
    <source>
        <dbReference type="Proteomes" id="UP000184600"/>
    </source>
</evidence>
<feature type="binding site" evidence="9">
    <location>
        <position position="273"/>
    </location>
    <ligand>
        <name>Mg(2+)</name>
        <dbReference type="ChEBI" id="CHEBI:18420"/>
    </ligand>
</feature>
<feature type="binding site" evidence="9">
    <location>
        <position position="311"/>
    </location>
    <ligand>
        <name>4-amino-2-methyl-5-(diphosphooxymethyl)pyrimidine</name>
        <dbReference type="ChEBI" id="CHEBI:57841"/>
    </ligand>
</feature>
<feature type="binding site" evidence="9">
    <location>
        <position position="377"/>
    </location>
    <ligand>
        <name>2-[(2R,5Z)-2-carboxy-4-methylthiazol-5(2H)-ylidene]ethyl phosphate</name>
        <dbReference type="ChEBI" id="CHEBI:62899"/>
    </ligand>
</feature>
<comment type="pathway">
    <text evidence="1 9 11">Cofactor biosynthesis; thiamine diphosphate biosynthesis; thiamine phosphate from 4-amino-2-methyl-5-diphosphomethylpyrimidine and 4-methyl-5-(2-phosphoethyl)-thiazole: step 1/1.</text>
</comment>
<dbReference type="Proteomes" id="UP000184600">
    <property type="component" value="Unassembled WGS sequence"/>
</dbReference>
<evidence type="ECO:0000313" key="13">
    <source>
        <dbReference type="EMBL" id="SHO56289.1"/>
    </source>
</evidence>
<dbReference type="Pfam" id="PF02581">
    <property type="entry name" value="TMP-TENI"/>
    <property type="match status" value="1"/>
</dbReference>
<dbReference type="UniPathway" id="UPA00060">
    <property type="reaction ID" value="UER00141"/>
</dbReference>
<dbReference type="GO" id="GO:0004789">
    <property type="term" value="F:thiamine-phosphate diphosphorylase activity"/>
    <property type="evidence" value="ECO:0007669"/>
    <property type="project" value="UniProtKB-UniRule"/>
</dbReference>
<dbReference type="CDD" id="cd00564">
    <property type="entry name" value="TMP_TenI"/>
    <property type="match status" value="1"/>
</dbReference>
<evidence type="ECO:0000256" key="4">
    <source>
        <dbReference type="ARBA" id="ARBA00022842"/>
    </source>
</evidence>
<evidence type="ECO:0000256" key="2">
    <source>
        <dbReference type="ARBA" id="ARBA00022679"/>
    </source>
</evidence>
<evidence type="ECO:0000256" key="5">
    <source>
        <dbReference type="ARBA" id="ARBA00022977"/>
    </source>
</evidence>
<dbReference type="GO" id="GO:0000287">
    <property type="term" value="F:magnesium ion binding"/>
    <property type="evidence" value="ECO:0007669"/>
    <property type="project" value="UniProtKB-UniRule"/>
</dbReference>
<feature type="domain" description="Thiamine phosphate synthase/TenI" evidence="12">
    <location>
        <begin position="225"/>
        <end position="400"/>
    </location>
</feature>
<feature type="binding site" evidence="9">
    <location>
        <position position="292"/>
    </location>
    <ligand>
        <name>Mg(2+)</name>
        <dbReference type="ChEBI" id="CHEBI:18420"/>
    </ligand>
</feature>
<dbReference type="AlphaFoldDB" id="A0A1M7YUH0"/>
<comment type="catalytic activity">
    <reaction evidence="7 9 10">
        <text>2-(2-carboxy-4-methylthiazol-5-yl)ethyl phosphate + 4-amino-2-methyl-5-(diphosphooxymethyl)pyrimidine + 2 H(+) = thiamine phosphate + CO2 + diphosphate</text>
        <dbReference type="Rhea" id="RHEA:47848"/>
        <dbReference type="ChEBI" id="CHEBI:15378"/>
        <dbReference type="ChEBI" id="CHEBI:16526"/>
        <dbReference type="ChEBI" id="CHEBI:33019"/>
        <dbReference type="ChEBI" id="CHEBI:37575"/>
        <dbReference type="ChEBI" id="CHEBI:57841"/>
        <dbReference type="ChEBI" id="CHEBI:62890"/>
        <dbReference type="EC" id="2.5.1.3"/>
    </reaction>
</comment>
<evidence type="ECO:0000256" key="10">
    <source>
        <dbReference type="RuleBase" id="RU003826"/>
    </source>
</evidence>
<dbReference type="InterPro" id="IPR022998">
    <property type="entry name" value="ThiamineP_synth_TenI"/>
</dbReference>
<comment type="similarity">
    <text evidence="9 10">Belongs to the thiamine-phosphate synthase family.</text>
</comment>
<dbReference type="InterPro" id="IPR036206">
    <property type="entry name" value="ThiamineP_synth_sf"/>
</dbReference>
<dbReference type="Gene3D" id="3.20.20.70">
    <property type="entry name" value="Aldolase class I"/>
    <property type="match status" value="1"/>
</dbReference>
<dbReference type="HAMAP" id="MF_00097">
    <property type="entry name" value="TMP_synthase"/>
    <property type="match status" value="1"/>
</dbReference>
<evidence type="ECO:0000256" key="9">
    <source>
        <dbReference type="HAMAP-Rule" id="MF_00097"/>
    </source>
</evidence>
<reference evidence="14" key="1">
    <citation type="submission" date="2016-12" db="EMBL/GenBank/DDBJ databases">
        <authorList>
            <person name="Rodrigo-Torres L."/>
            <person name="Arahal R.D."/>
            <person name="Lucena T."/>
        </authorList>
    </citation>
    <scope>NUCLEOTIDE SEQUENCE [LARGE SCALE GENOMIC DNA]</scope>
</reference>